<evidence type="ECO:0008006" key="5">
    <source>
        <dbReference type="Google" id="ProtNLM"/>
    </source>
</evidence>
<dbReference type="Gene3D" id="2.50.20.10">
    <property type="entry name" value="Lipoprotein localisation LolA/LolB/LppX"/>
    <property type="match status" value="1"/>
</dbReference>
<dbReference type="AlphaFoldDB" id="A0A1I2HJ30"/>
<keyword evidence="4" id="KW-1185">Reference proteome</keyword>
<gene>
    <name evidence="3" type="ORF">SAMN04488120_10232</name>
</gene>
<evidence type="ECO:0000313" key="3">
    <source>
        <dbReference type="EMBL" id="SFF30305.1"/>
    </source>
</evidence>
<dbReference type="EMBL" id="FOOC01000002">
    <property type="protein sequence ID" value="SFF30305.1"/>
    <property type="molecule type" value="Genomic_DNA"/>
</dbReference>
<reference evidence="3 4" key="1">
    <citation type="submission" date="2016-10" db="EMBL/GenBank/DDBJ databases">
        <authorList>
            <person name="de Groot N.N."/>
        </authorList>
    </citation>
    <scope>NUCLEOTIDE SEQUENCE [LARGE SCALE GENOMIC DNA]</scope>
    <source>
        <strain evidence="3 4">DSM 23609</strain>
    </source>
</reference>
<dbReference type="RefSeq" id="WP_234981469.1">
    <property type="nucleotide sequence ID" value="NZ_FOOC01000002.1"/>
</dbReference>
<feature type="signal peptide" evidence="2">
    <location>
        <begin position="1"/>
        <end position="23"/>
    </location>
</feature>
<dbReference type="Pfam" id="PF07044">
    <property type="entry name" value="DUF1329"/>
    <property type="match status" value="1"/>
</dbReference>
<evidence type="ECO:0000313" key="4">
    <source>
        <dbReference type="Proteomes" id="UP000199771"/>
    </source>
</evidence>
<dbReference type="Proteomes" id="UP000199771">
    <property type="component" value="Unassembled WGS sequence"/>
</dbReference>
<dbReference type="STRING" id="1076937.SAMN04488120_10232"/>
<sequence>MKKRLTVLTGALALTLIAGQAGAKATAQEAERLGKDLTPVGAERAANKDGTIPEWTPGQQRGSLSGEFPNDPKIDADKPLFTITKANMAQYADKLTEGHKHLLSTYDSYKMNIYPSRRVVTWPDEILAATKANATNCELLDPDTPNNCKLGFPFPIPKSGAEPVWNHKLKWRGEAVTRYNNQMIVQPNGEYQLTKLIEDVQFGYGSIQNPVPLNKGSGEFLKYLSKTVAPPRLAGTFILVHEKAGTGAEGRAAWLYSPGLKRIRRAPTVCCDNPYEGTDGHQFYDQVDMFNGALERYNWKLVGKKEMYIGYNANRIAGPQTKYKDMVRPRHLNQDLPRYELHRVWIVEADIKPGTSHTFKKRRMYIDEDAWTIAAVDNYDNRDQLY</sequence>
<accession>A0A1I2HJ30</accession>
<evidence type="ECO:0000256" key="2">
    <source>
        <dbReference type="SAM" id="SignalP"/>
    </source>
</evidence>
<dbReference type="CDD" id="cd16329">
    <property type="entry name" value="LolA_like"/>
    <property type="match status" value="1"/>
</dbReference>
<proteinExistence type="predicted"/>
<feature type="region of interest" description="Disordered" evidence="1">
    <location>
        <begin position="43"/>
        <end position="71"/>
    </location>
</feature>
<evidence type="ECO:0000256" key="1">
    <source>
        <dbReference type="SAM" id="MobiDB-lite"/>
    </source>
</evidence>
<dbReference type="InterPro" id="IPR010752">
    <property type="entry name" value="DUF1329"/>
</dbReference>
<keyword evidence="2" id="KW-0732">Signal</keyword>
<feature type="chain" id="PRO_5011733110" description="DUF1329 domain-containing protein" evidence="2">
    <location>
        <begin position="24"/>
        <end position="386"/>
    </location>
</feature>
<protein>
    <recommendedName>
        <fullName evidence="5">DUF1329 domain-containing protein</fullName>
    </recommendedName>
</protein>
<name>A0A1I2HJ30_9GAMM</name>
<organism evidence="3 4">
    <name type="scientific">Fontimonas thermophila</name>
    <dbReference type="NCBI Taxonomy" id="1076937"/>
    <lineage>
        <taxon>Bacteria</taxon>
        <taxon>Pseudomonadati</taxon>
        <taxon>Pseudomonadota</taxon>
        <taxon>Gammaproteobacteria</taxon>
        <taxon>Nevskiales</taxon>
        <taxon>Nevskiaceae</taxon>
        <taxon>Fontimonas</taxon>
    </lineage>
</organism>